<dbReference type="RefSeq" id="WP_058522176.1">
    <property type="nucleotide sequence ID" value="NZ_CAAAHV010000032.1"/>
</dbReference>
<evidence type="ECO:0000256" key="1">
    <source>
        <dbReference type="SAM" id="SignalP"/>
    </source>
</evidence>
<dbReference type="AlphaFoldDB" id="A0A378IIV7"/>
<protein>
    <recommendedName>
        <fullName evidence="6">Secreted protein</fullName>
    </recommendedName>
</protein>
<keyword evidence="4" id="KW-1185">Reference proteome</keyword>
<name>A0A378IIV7_9GAMM</name>
<keyword evidence="1" id="KW-0732">Signal</keyword>
<accession>A0A378IIV7</accession>
<feature type="chain" id="PRO_5016674030" description="Secreted protein" evidence="1">
    <location>
        <begin position="22"/>
        <end position="121"/>
    </location>
</feature>
<dbReference type="Proteomes" id="UP000054735">
    <property type="component" value="Unassembled WGS sequence"/>
</dbReference>
<gene>
    <name evidence="2" type="ORF">Lbir_0047</name>
    <name evidence="3" type="ORF">NCTC12437_01882</name>
</gene>
<dbReference type="Proteomes" id="UP000255066">
    <property type="component" value="Unassembled WGS sequence"/>
</dbReference>
<evidence type="ECO:0000313" key="2">
    <source>
        <dbReference type="EMBL" id="KTC75978.1"/>
    </source>
</evidence>
<dbReference type="OrthoDB" id="5647535at2"/>
<reference evidence="3 5" key="2">
    <citation type="submission" date="2018-06" db="EMBL/GenBank/DDBJ databases">
        <authorList>
            <consortium name="Pathogen Informatics"/>
            <person name="Doyle S."/>
        </authorList>
    </citation>
    <scope>NUCLEOTIDE SEQUENCE [LARGE SCALE GENOMIC DNA]</scope>
    <source>
        <strain evidence="3 5">NCTC12437</strain>
    </source>
</reference>
<dbReference type="EMBL" id="UGNW01000001">
    <property type="protein sequence ID" value="STX32104.1"/>
    <property type="molecule type" value="Genomic_DNA"/>
</dbReference>
<evidence type="ECO:0000313" key="4">
    <source>
        <dbReference type="Proteomes" id="UP000054735"/>
    </source>
</evidence>
<evidence type="ECO:0008006" key="6">
    <source>
        <dbReference type="Google" id="ProtNLM"/>
    </source>
</evidence>
<proteinExistence type="predicted"/>
<feature type="signal peptide" evidence="1">
    <location>
        <begin position="1"/>
        <end position="21"/>
    </location>
</feature>
<organism evidence="3 5">
    <name type="scientific">Legionella birminghamensis</name>
    <dbReference type="NCBI Taxonomy" id="28083"/>
    <lineage>
        <taxon>Bacteria</taxon>
        <taxon>Pseudomonadati</taxon>
        <taxon>Pseudomonadota</taxon>
        <taxon>Gammaproteobacteria</taxon>
        <taxon>Legionellales</taxon>
        <taxon>Legionellaceae</taxon>
        <taxon>Legionella</taxon>
    </lineage>
</organism>
<dbReference type="EMBL" id="LNXT01000001">
    <property type="protein sequence ID" value="KTC75978.1"/>
    <property type="molecule type" value="Genomic_DNA"/>
</dbReference>
<sequence>MKAKILLFPLTLLLSCSTAFAATLCDKLSGSWQGEGRYISPGLTYVFDAVATASRENDHFRMEYTVHGEVENGRSYSYILECENGFLSINEGPVQGEGAFTGTKLVLKIFNGTGYTFLRLK</sequence>
<dbReference type="PROSITE" id="PS51257">
    <property type="entry name" value="PROKAR_LIPOPROTEIN"/>
    <property type="match status" value="1"/>
</dbReference>
<reference evidence="2 4" key="1">
    <citation type="submission" date="2015-11" db="EMBL/GenBank/DDBJ databases">
        <title>Genomic analysis of 38 Legionella species identifies large and diverse effector repertoires.</title>
        <authorList>
            <person name="Burstein D."/>
            <person name="Amaro F."/>
            <person name="Zusman T."/>
            <person name="Lifshitz Z."/>
            <person name="Cohen O."/>
            <person name="Gilbert J.A."/>
            <person name="Pupko T."/>
            <person name="Shuman H.A."/>
            <person name="Segal G."/>
        </authorList>
    </citation>
    <scope>NUCLEOTIDE SEQUENCE [LARGE SCALE GENOMIC DNA]</scope>
    <source>
        <strain evidence="2 4">CDC#1407-AL-14</strain>
    </source>
</reference>
<evidence type="ECO:0000313" key="3">
    <source>
        <dbReference type="EMBL" id="STX32104.1"/>
    </source>
</evidence>
<evidence type="ECO:0000313" key="5">
    <source>
        <dbReference type="Proteomes" id="UP000255066"/>
    </source>
</evidence>